<evidence type="ECO:0000256" key="2">
    <source>
        <dbReference type="ARBA" id="ARBA00011915"/>
    </source>
</evidence>
<reference evidence="5" key="1">
    <citation type="submission" date="2021-09" db="EMBL/GenBank/DDBJ databases">
        <authorList>
            <consortium name="AG Swart"/>
            <person name="Singh M."/>
            <person name="Singh A."/>
            <person name="Seah K."/>
            <person name="Emmerich C."/>
        </authorList>
    </citation>
    <scope>NUCLEOTIDE SEQUENCE</scope>
    <source>
        <strain evidence="5">ATCC30299</strain>
    </source>
</reference>
<dbReference type="PANTHER" id="PTHR43176:SF3">
    <property type="entry name" value="3-HYDROXYISOBUTYRYL-COA HYDROLASE, MITOCHONDRIAL"/>
    <property type="match status" value="1"/>
</dbReference>
<comment type="catalytic activity">
    <reaction evidence="1">
        <text>3-hydroxy-2-methylpropanoyl-CoA + H2O = 3-hydroxy-2-methylpropanoate + CoA + H(+)</text>
        <dbReference type="Rhea" id="RHEA:20888"/>
        <dbReference type="ChEBI" id="CHEBI:11805"/>
        <dbReference type="ChEBI" id="CHEBI:15377"/>
        <dbReference type="ChEBI" id="CHEBI:15378"/>
        <dbReference type="ChEBI" id="CHEBI:57287"/>
        <dbReference type="ChEBI" id="CHEBI:57340"/>
        <dbReference type="EC" id="3.1.2.4"/>
    </reaction>
</comment>
<dbReference type="PANTHER" id="PTHR43176">
    <property type="entry name" value="3-HYDROXYISOBUTYRYL-COA HYDROLASE-RELATED"/>
    <property type="match status" value="1"/>
</dbReference>
<dbReference type="EC" id="3.1.2.4" evidence="2"/>
<dbReference type="SUPFAM" id="SSF52096">
    <property type="entry name" value="ClpP/crotonase"/>
    <property type="match status" value="1"/>
</dbReference>
<dbReference type="AlphaFoldDB" id="A0AAU9JXX9"/>
<dbReference type="InterPro" id="IPR045004">
    <property type="entry name" value="ECH_dom"/>
</dbReference>
<accession>A0AAU9JXX9</accession>
<dbReference type="Proteomes" id="UP001162131">
    <property type="component" value="Unassembled WGS sequence"/>
</dbReference>
<evidence type="ECO:0000256" key="3">
    <source>
        <dbReference type="ARBA" id="ARBA00022801"/>
    </source>
</evidence>
<dbReference type="GO" id="GO:0003860">
    <property type="term" value="F:3-hydroxyisobutyryl-CoA hydrolase activity"/>
    <property type="evidence" value="ECO:0007669"/>
    <property type="project" value="UniProtKB-EC"/>
</dbReference>
<keyword evidence="3" id="KW-0378">Hydrolase</keyword>
<keyword evidence="6" id="KW-1185">Reference proteome</keyword>
<evidence type="ECO:0000313" key="6">
    <source>
        <dbReference type="Proteomes" id="UP001162131"/>
    </source>
</evidence>
<dbReference type="InterPro" id="IPR032259">
    <property type="entry name" value="HIBYL-CoA-H"/>
</dbReference>
<name>A0AAU9JXX9_9CILI</name>
<gene>
    <name evidence="5" type="ORF">BSTOLATCC_MIC53292</name>
</gene>
<protein>
    <recommendedName>
        <fullName evidence="2">3-hydroxyisobutyryl-CoA hydrolase</fullName>
        <ecNumber evidence="2">3.1.2.4</ecNumber>
    </recommendedName>
</protein>
<proteinExistence type="predicted"/>
<dbReference type="CDD" id="cd06558">
    <property type="entry name" value="crotonase-like"/>
    <property type="match status" value="1"/>
</dbReference>
<dbReference type="Gene3D" id="3.90.226.10">
    <property type="entry name" value="2-enoyl-CoA Hydratase, Chain A, domain 1"/>
    <property type="match status" value="1"/>
</dbReference>
<dbReference type="GO" id="GO:0006574">
    <property type="term" value="P:L-valine catabolic process"/>
    <property type="evidence" value="ECO:0007669"/>
    <property type="project" value="TreeGrafter"/>
</dbReference>
<organism evidence="5 6">
    <name type="scientific">Blepharisma stoltei</name>
    <dbReference type="NCBI Taxonomy" id="1481888"/>
    <lineage>
        <taxon>Eukaryota</taxon>
        <taxon>Sar</taxon>
        <taxon>Alveolata</taxon>
        <taxon>Ciliophora</taxon>
        <taxon>Postciliodesmatophora</taxon>
        <taxon>Heterotrichea</taxon>
        <taxon>Heterotrichida</taxon>
        <taxon>Blepharismidae</taxon>
        <taxon>Blepharisma</taxon>
    </lineage>
</organism>
<dbReference type="InterPro" id="IPR029045">
    <property type="entry name" value="ClpP/crotonase-like_dom_sf"/>
</dbReference>
<sequence length="353" mass="40110">MERLQILNRHLSPKVTFEDFPNARILTLNRPKSLNSLDYEMLQTISLLVDQTPNKHFVIQGSIPKSFSAGGDVVATIENPRMVPEFYRTELSTIYQIYKQSTETLAILRGFAIGAGNGVAMACKYRISTETTRFSMPENSIGLVPDVGASYFLTHLPSKALGLYLMLTGKVLSGNDLYWTGIATHYVPEASIPNFLNDIKSSNSLLEVLNKYHQLPTREDSNLIKNLHEIEQVFGDVNTLEEVLMKLSSNPTPFKEQTFAAICKLCPLSVKVAFKSFKLGLSKNFKEALEHDYNIEVQLCYRRSYNYTTAITKKFVEKVKEEIKWYPEHINQVTDEMVDTIIRNPEGPFLHLQ</sequence>
<evidence type="ECO:0000256" key="1">
    <source>
        <dbReference type="ARBA" id="ARBA00001709"/>
    </source>
</evidence>
<evidence type="ECO:0000259" key="4">
    <source>
        <dbReference type="Pfam" id="PF16113"/>
    </source>
</evidence>
<dbReference type="Pfam" id="PF16113">
    <property type="entry name" value="ECH_2"/>
    <property type="match status" value="1"/>
</dbReference>
<comment type="caution">
    <text evidence="5">The sequence shown here is derived from an EMBL/GenBank/DDBJ whole genome shotgun (WGS) entry which is preliminary data.</text>
</comment>
<evidence type="ECO:0000313" key="5">
    <source>
        <dbReference type="EMBL" id="CAG9331216.1"/>
    </source>
</evidence>
<dbReference type="EMBL" id="CAJZBQ010000053">
    <property type="protein sequence ID" value="CAG9331216.1"/>
    <property type="molecule type" value="Genomic_DNA"/>
</dbReference>
<feature type="domain" description="Enoyl-CoA hydratase/isomerase" evidence="4">
    <location>
        <begin position="24"/>
        <end position="341"/>
    </location>
</feature>